<dbReference type="RefSeq" id="WP_398274039.1">
    <property type="nucleotide sequence ID" value="NZ_JBITLV010000001.1"/>
</dbReference>
<dbReference type="Proteomes" id="UP001612915">
    <property type="component" value="Unassembled WGS sequence"/>
</dbReference>
<dbReference type="InterPro" id="IPR035965">
    <property type="entry name" value="PAS-like_dom_sf"/>
</dbReference>
<feature type="transmembrane region" description="Helical" evidence="3">
    <location>
        <begin position="37"/>
        <end position="53"/>
    </location>
</feature>
<protein>
    <submittedName>
        <fullName evidence="5">Histidine kinase N-terminal 7TM domain-containing protein</fullName>
    </submittedName>
</protein>
<evidence type="ECO:0000256" key="1">
    <source>
        <dbReference type="ARBA" id="ARBA00022801"/>
    </source>
</evidence>
<dbReference type="GO" id="GO:0016301">
    <property type="term" value="F:kinase activity"/>
    <property type="evidence" value="ECO:0007669"/>
    <property type="project" value="UniProtKB-KW"/>
</dbReference>
<sequence>MSWHAAAVLGFMALSVLYLTLATFVWQHRDVVGSRPLIAMLVAVKLWSLFYALELSSRTEQATSLWAGLKFIGIVTLPPALWSFVRQWTGHPPLRRRTLALLCVEPVTVLTLLALPQTHDLIHVYEGQTLFGAPYPSSGGPVFWFHAVYTYVVMFSAVIALTVAMFRVARPYRRQAMVLVAASVLPMVANFLWNAELGDRPTVDPTPALFAITGVVLVWGFFRLQLLDVVPVARGVVVEQMADAVMVLDAYGRIADANPACSRLLGTPRAALVGRRAVDYLPGLAPALADAEREPDLQVELSVDAALLDARLPQLPEPVPTPRRARTRRQERGTTTTTPPTGTAAVGAAPETRELSASLSTVTDTLGREVACTVVLRDVTERKRIERRLRVLLAEQTRLSGVLRQSLMPASLPEVAGLRLAARYRPAPGGEVSGDFYDVHPTDDGRWAFVLGDVSGKGPHAAVVTSTARHTVRTLSAQGWGPRDVLEQLNRALVSAEDPERFCTAVYGQVDPPTVTGNVRVHLALGGHPPPLVRRPDGSVTSVGRPGTVLGMQTRVRLDEVTLDLAVGDLLLAYTDGVTETRSGDALFGEDRLACALAEAAGDGTATLADAAVESVLGSLARFGPARDDVALLALVVSG</sequence>
<dbReference type="SUPFAM" id="SSF81606">
    <property type="entry name" value="PP2C-like"/>
    <property type="match status" value="1"/>
</dbReference>
<dbReference type="SUPFAM" id="SSF55785">
    <property type="entry name" value="PYP-like sensor domain (PAS domain)"/>
    <property type="match status" value="1"/>
</dbReference>
<feature type="domain" description="PAS" evidence="4">
    <location>
        <begin position="237"/>
        <end position="278"/>
    </location>
</feature>
<feature type="compositionally biased region" description="Low complexity" evidence="2">
    <location>
        <begin position="333"/>
        <end position="350"/>
    </location>
</feature>
<dbReference type="EMBL" id="JBITLV010000001">
    <property type="protein sequence ID" value="MFI7585700.1"/>
    <property type="molecule type" value="Genomic_DNA"/>
</dbReference>
<gene>
    <name evidence="5" type="ORF">ACIB24_01330</name>
</gene>
<dbReference type="InterPro" id="IPR031621">
    <property type="entry name" value="HisKA_7TM"/>
</dbReference>
<evidence type="ECO:0000256" key="2">
    <source>
        <dbReference type="SAM" id="MobiDB-lite"/>
    </source>
</evidence>
<dbReference type="Gene3D" id="3.30.450.20">
    <property type="entry name" value="PAS domain"/>
    <property type="match status" value="1"/>
</dbReference>
<evidence type="ECO:0000259" key="4">
    <source>
        <dbReference type="PROSITE" id="PS50112"/>
    </source>
</evidence>
<dbReference type="InterPro" id="IPR013767">
    <property type="entry name" value="PAS_fold"/>
</dbReference>
<evidence type="ECO:0000313" key="6">
    <source>
        <dbReference type="Proteomes" id="UP001612915"/>
    </source>
</evidence>
<keyword evidence="3" id="KW-0812">Transmembrane</keyword>
<dbReference type="PANTHER" id="PTHR43156:SF2">
    <property type="entry name" value="STAGE II SPORULATION PROTEIN E"/>
    <property type="match status" value="1"/>
</dbReference>
<organism evidence="5 6">
    <name type="scientific">Spongisporangium articulatum</name>
    <dbReference type="NCBI Taxonomy" id="3362603"/>
    <lineage>
        <taxon>Bacteria</taxon>
        <taxon>Bacillati</taxon>
        <taxon>Actinomycetota</taxon>
        <taxon>Actinomycetes</taxon>
        <taxon>Kineosporiales</taxon>
        <taxon>Kineosporiaceae</taxon>
        <taxon>Spongisporangium</taxon>
    </lineage>
</organism>
<feature type="transmembrane region" description="Helical" evidence="3">
    <location>
        <begin position="6"/>
        <end position="25"/>
    </location>
</feature>
<name>A0ABW8AH65_9ACTN</name>
<keyword evidence="5" id="KW-0418">Kinase</keyword>
<dbReference type="PROSITE" id="PS50112">
    <property type="entry name" value="PAS"/>
    <property type="match status" value="1"/>
</dbReference>
<dbReference type="InterPro" id="IPR052016">
    <property type="entry name" value="Bact_Sigma-Reg"/>
</dbReference>
<dbReference type="CDD" id="cd00130">
    <property type="entry name" value="PAS"/>
    <property type="match status" value="1"/>
</dbReference>
<feature type="transmembrane region" description="Helical" evidence="3">
    <location>
        <begin position="143"/>
        <end position="164"/>
    </location>
</feature>
<dbReference type="InterPro" id="IPR001932">
    <property type="entry name" value="PPM-type_phosphatase-like_dom"/>
</dbReference>
<dbReference type="SMART" id="SM00091">
    <property type="entry name" value="PAS"/>
    <property type="match status" value="1"/>
</dbReference>
<reference evidence="5 6" key="1">
    <citation type="submission" date="2024-10" db="EMBL/GenBank/DDBJ databases">
        <title>The Natural Products Discovery Center: Release of the First 8490 Sequenced Strains for Exploring Actinobacteria Biosynthetic Diversity.</title>
        <authorList>
            <person name="Kalkreuter E."/>
            <person name="Kautsar S.A."/>
            <person name="Yang D."/>
            <person name="Bader C.D."/>
            <person name="Teijaro C.N."/>
            <person name="Fluegel L."/>
            <person name="Davis C.M."/>
            <person name="Simpson J.R."/>
            <person name="Lauterbach L."/>
            <person name="Steele A.D."/>
            <person name="Gui C."/>
            <person name="Meng S."/>
            <person name="Li G."/>
            <person name="Viehrig K."/>
            <person name="Ye F."/>
            <person name="Su P."/>
            <person name="Kiefer A.F."/>
            <person name="Nichols A."/>
            <person name="Cepeda A.J."/>
            <person name="Yan W."/>
            <person name="Fan B."/>
            <person name="Jiang Y."/>
            <person name="Adhikari A."/>
            <person name="Zheng C.-J."/>
            <person name="Schuster L."/>
            <person name="Cowan T.M."/>
            <person name="Smanski M.J."/>
            <person name="Chevrette M.G."/>
            <person name="De Carvalho L.P.S."/>
            <person name="Shen B."/>
        </authorList>
    </citation>
    <scope>NUCLEOTIDE SEQUENCE [LARGE SCALE GENOMIC DNA]</scope>
    <source>
        <strain evidence="5 6">NPDC049639</strain>
    </source>
</reference>
<feature type="region of interest" description="Disordered" evidence="2">
    <location>
        <begin position="314"/>
        <end position="350"/>
    </location>
</feature>
<dbReference type="PANTHER" id="PTHR43156">
    <property type="entry name" value="STAGE II SPORULATION PROTEIN E-RELATED"/>
    <property type="match status" value="1"/>
</dbReference>
<feature type="transmembrane region" description="Helical" evidence="3">
    <location>
        <begin position="176"/>
        <end position="193"/>
    </location>
</feature>
<dbReference type="Pfam" id="PF07228">
    <property type="entry name" value="SpoIIE"/>
    <property type="match status" value="1"/>
</dbReference>
<feature type="transmembrane region" description="Helical" evidence="3">
    <location>
        <begin position="97"/>
        <end position="115"/>
    </location>
</feature>
<feature type="transmembrane region" description="Helical" evidence="3">
    <location>
        <begin position="65"/>
        <end position="85"/>
    </location>
</feature>
<keyword evidence="5" id="KW-0808">Transferase</keyword>
<keyword evidence="6" id="KW-1185">Reference proteome</keyword>
<evidence type="ECO:0000313" key="5">
    <source>
        <dbReference type="EMBL" id="MFI7585700.1"/>
    </source>
</evidence>
<dbReference type="Pfam" id="PF00989">
    <property type="entry name" value="PAS"/>
    <property type="match status" value="1"/>
</dbReference>
<comment type="caution">
    <text evidence="5">The sequence shown here is derived from an EMBL/GenBank/DDBJ whole genome shotgun (WGS) entry which is preliminary data.</text>
</comment>
<dbReference type="SMART" id="SM00331">
    <property type="entry name" value="PP2C_SIG"/>
    <property type="match status" value="1"/>
</dbReference>
<keyword evidence="1" id="KW-0378">Hydrolase</keyword>
<dbReference type="Gene3D" id="3.60.40.10">
    <property type="entry name" value="PPM-type phosphatase domain"/>
    <property type="match status" value="1"/>
</dbReference>
<evidence type="ECO:0000256" key="3">
    <source>
        <dbReference type="SAM" id="Phobius"/>
    </source>
</evidence>
<accession>A0ABW8AH65</accession>
<proteinExistence type="predicted"/>
<dbReference type="InterPro" id="IPR036457">
    <property type="entry name" value="PPM-type-like_dom_sf"/>
</dbReference>
<dbReference type="InterPro" id="IPR000014">
    <property type="entry name" value="PAS"/>
</dbReference>
<keyword evidence="3" id="KW-0472">Membrane</keyword>
<dbReference type="Pfam" id="PF16927">
    <property type="entry name" value="HisKA_7TM"/>
    <property type="match status" value="1"/>
</dbReference>
<feature type="transmembrane region" description="Helical" evidence="3">
    <location>
        <begin position="205"/>
        <end position="224"/>
    </location>
</feature>
<keyword evidence="3" id="KW-1133">Transmembrane helix</keyword>